<evidence type="ECO:0000313" key="4">
    <source>
        <dbReference type="Proteomes" id="UP000008810"/>
    </source>
</evidence>
<dbReference type="EMBL" id="CM000881">
    <property type="protein sequence ID" value="PNT70444.1"/>
    <property type="molecule type" value="Genomic_DNA"/>
</dbReference>
<reference evidence="2 3" key="1">
    <citation type="journal article" date="2010" name="Nature">
        <title>Genome sequencing and analysis of the model grass Brachypodium distachyon.</title>
        <authorList>
            <consortium name="International Brachypodium Initiative"/>
        </authorList>
    </citation>
    <scope>NUCLEOTIDE SEQUENCE [LARGE SCALE GENOMIC DNA]</scope>
    <source>
        <strain evidence="2 3">Bd21</strain>
    </source>
</reference>
<keyword evidence="4" id="KW-1185">Reference proteome</keyword>
<gene>
    <name evidence="2" type="ORF">BRADI_2g12050v3</name>
</gene>
<name>A0A2K2D837_BRADI</name>
<dbReference type="EnsemblPlants" id="PNT70444">
    <property type="protein sequence ID" value="PNT70444"/>
    <property type="gene ID" value="BRADI_2g12050v3"/>
</dbReference>
<evidence type="ECO:0000256" key="1">
    <source>
        <dbReference type="SAM" id="MobiDB-lite"/>
    </source>
</evidence>
<protein>
    <submittedName>
        <fullName evidence="2 3">Uncharacterized protein</fullName>
    </submittedName>
</protein>
<accession>A0A2K2D837</accession>
<evidence type="ECO:0000313" key="3">
    <source>
        <dbReference type="EnsemblPlants" id="PNT70444"/>
    </source>
</evidence>
<evidence type="ECO:0000313" key="2">
    <source>
        <dbReference type="EMBL" id="PNT70444.1"/>
    </source>
</evidence>
<feature type="region of interest" description="Disordered" evidence="1">
    <location>
        <begin position="1"/>
        <end position="45"/>
    </location>
</feature>
<dbReference type="Gramene" id="PNT70444">
    <property type="protein sequence ID" value="PNT70444"/>
    <property type="gene ID" value="BRADI_2g12050v3"/>
</dbReference>
<proteinExistence type="predicted"/>
<reference evidence="2" key="2">
    <citation type="submission" date="2017-06" db="EMBL/GenBank/DDBJ databases">
        <title>WGS assembly of Brachypodium distachyon.</title>
        <authorList>
            <consortium name="The International Brachypodium Initiative"/>
            <person name="Lucas S."/>
            <person name="Harmon-Smith M."/>
            <person name="Lail K."/>
            <person name="Tice H."/>
            <person name="Grimwood J."/>
            <person name="Bruce D."/>
            <person name="Barry K."/>
            <person name="Shu S."/>
            <person name="Lindquist E."/>
            <person name="Wang M."/>
            <person name="Pitluck S."/>
            <person name="Vogel J.P."/>
            <person name="Garvin D.F."/>
            <person name="Mockler T.C."/>
            <person name="Schmutz J."/>
            <person name="Rokhsar D."/>
            <person name="Bevan M.W."/>
        </authorList>
    </citation>
    <scope>NUCLEOTIDE SEQUENCE</scope>
    <source>
        <strain evidence="2">Bd21</strain>
    </source>
</reference>
<reference evidence="3" key="3">
    <citation type="submission" date="2018-08" db="UniProtKB">
        <authorList>
            <consortium name="EnsemblPlants"/>
        </authorList>
    </citation>
    <scope>IDENTIFICATION</scope>
    <source>
        <strain evidence="3">cv. Bd21</strain>
    </source>
</reference>
<dbReference type="Proteomes" id="UP000008810">
    <property type="component" value="Chromosome 2"/>
</dbReference>
<sequence>MRGANSTARGGRGRSSRRVVQTCGEEAKRGKFLKGRSKNEGRDGC</sequence>
<dbReference type="AlphaFoldDB" id="A0A2K2D837"/>
<organism evidence="2">
    <name type="scientific">Brachypodium distachyon</name>
    <name type="common">Purple false brome</name>
    <name type="synonym">Trachynia distachya</name>
    <dbReference type="NCBI Taxonomy" id="15368"/>
    <lineage>
        <taxon>Eukaryota</taxon>
        <taxon>Viridiplantae</taxon>
        <taxon>Streptophyta</taxon>
        <taxon>Embryophyta</taxon>
        <taxon>Tracheophyta</taxon>
        <taxon>Spermatophyta</taxon>
        <taxon>Magnoliopsida</taxon>
        <taxon>Liliopsida</taxon>
        <taxon>Poales</taxon>
        <taxon>Poaceae</taxon>
        <taxon>BOP clade</taxon>
        <taxon>Pooideae</taxon>
        <taxon>Stipodae</taxon>
        <taxon>Brachypodieae</taxon>
        <taxon>Brachypodium</taxon>
    </lineage>
</organism>
<dbReference type="InParanoid" id="A0A2K2D837"/>